<comment type="caution">
    <text evidence="2">The sequence shown here is derived from an EMBL/GenBank/DDBJ whole genome shotgun (WGS) entry which is preliminary data.</text>
</comment>
<proteinExistence type="predicted"/>
<sequence>MADIDELQIKIKADSAKASNSIESLVNSMNRLRESISFDTAKLSNIASGIRSISDAATGFKGGKSSEITSMVRALNKFSGVDANSIHGISSAVRDLASGIASVKAVDTSGLTSMVSALSKIGGKASTQATKNLPALSAQLQNFVRQMNKIGALNFDMTNMSNLVTAISRLGSVASGRAVTNIPLLADNLKYLFETLSKAPNVSANILQMTQALGNLSNRSGGAITGLNNSISNLSGSFLGFKTSTGKALIGLKSFTRQILSSMGIYLGLYGAIRGIKNAIDISSALTEVQNVVDVTFGDMSKKVNDFAQDSIRQFGMSELTLKQTASRFQAMGTAMGIDSSLIKKANEFLNKQTDGYIGLSDSMADVSLNLTKLTADMASLYDVDQDVVSQDLAAIFTGQTRPLRDYGLDLTQATLKEWAMKQGLDSDIASMSQAEKTMLRYQYVLANTQTAQGDFARTADSWANQIRILKQSFEQLGSVIGGALINAFKPFVKALNSVLLVVISFVTKVTNALGAIFGWKYEDSGAGLADSFSDAAESAGDVADSTGQAAKNIDKMNKGVRQFDELKLITTNDGSGKKGSGGSGGGGASGGASGGKLVKTDTIFKNYESDIKNLKQLGKYISDALSKAMESINWDKIYSKARNFGKGLADFLNGLINPRLFGNVGKTIAGALNTAIYATLSFGQTFDWSNLGKSLAEGINKFFKTFDFKALAEDINTWVQGVYKTIKTMIENIKWSDVWKGVKDFLSNIDIETVEILLGAFALKLAGKLLTGKLLKETIGKLIGAKFTAAFGSTAVKSLLSYAIPISLAVVVATLSFTVGKDSIKKDVNNLKKAYEKGGFLQYLQESFKQLLNPFEWINAYGGGVLSHDTVMDKLGIGNGMNVDEFVKNLPKKEDYKSLDDFQKALNEFNDNMPNKLNVPDSFDLKAWIDEWKNINGLDDVDLRADVVLPNLQEKISEFKDNVKEWWGLNVELPVHNKLTTTQNDISLWWENVKEYWGEKKLSIQTEIGEIKGKIEEKWNEALTYIQENIFPWFTKEKWMEVGNGIKEGLSAKWDEFSDWWQNTGIYNWWENHVKPWFTKEKWDEQGDGMKKGLSEKWDEFSNWWSTSGIGSWWTNHVAPYFTKDKWTFSGISDGLKQAFDNAVAGIKQVWNNFATWLNSKLSFSWDSVNIGGKEIIQAGNINLGKIPTFATGGFPEDGLFFANHGEMVGQFSNGNTAVANNSQIVEGIKAGVKSAVSEALTPYLSQIAQNTSENSGIKVELDGKVIYDSTVKQWKSEARRTQRNPVPIF</sequence>
<evidence type="ECO:0008006" key="4">
    <source>
        <dbReference type="Google" id="ProtNLM"/>
    </source>
</evidence>
<evidence type="ECO:0000313" key="3">
    <source>
        <dbReference type="Proteomes" id="UP000283513"/>
    </source>
</evidence>
<dbReference type="EMBL" id="QSHO01000008">
    <property type="protein sequence ID" value="RHC16784.1"/>
    <property type="molecule type" value="Genomic_DNA"/>
</dbReference>
<reference evidence="2 3" key="1">
    <citation type="submission" date="2018-08" db="EMBL/GenBank/DDBJ databases">
        <title>A genome reference for cultivated species of the human gut microbiota.</title>
        <authorList>
            <person name="Zou Y."/>
            <person name="Xue W."/>
            <person name="Luo G."/>
        </authorList>
    </citation>
    <scope>NUCLEOTIDE SEQUENCE [LARGE SCALE GENOMIC DNA]</scope>
    <source>
        <strain evidence="2 3">AM37-1AC</strain>
    </source>
</reference>
<evidence type="ECO:0000256" key="1">
    <source>
        <dbReference type="SAM" id="MobiDB-lite"/>
    </source>
</evidence>
<gene>
    <name evidence="2" type="ORF">DW856_10795</name>
</gene>
<dbReference type="RefSeq" id="WP_118598063.1">
    <property type="nucleotide sequence ID" value="NZ_QSHO01000008.1"/>
</dbReference>
<evidence type="ECO:0000313" key="2">
    <source>
        <dbReference type="EMBL" id="RHC16784.1"/>
    </source>
</evidence>
<protein>
    <recommendedName>
        <fullName evidence="4">Phage-related protein</fullName>
    </recommendedName>
</protein>
<name>A0A413Z635_9FIRM</name>
<feature type="compositionally biased region" description="Gly residues" evidence="1">
    <location>
        <begin position="578"/>
        <end position="594"/>
    </location>
</feature>
<organism evidence="2 3">
    <name type="scientific">Roseburia intestinalis</name>
    <dbReference type="NCBI Taxonomy" id="166486"/>
    <lineage>
        <taxon>Bacteria</taxon>
        <taxon>Bacillati</taxon>
        <taxon>Bacillota</taxon>
        <taxon>Clostridia</taxon>
        <taxon>Lachnospirales</taxon>
        <taxon>Lachnospiraceae</taxon>
        <taxon>Roseburia</taxon>
    </lineage>
</organism>
<feature type="region of interest" description="Disordered" evidence="1">
    <location>
        <begin position="572"/>
        <end position="594"/>
    </location>
</feature>
<accession>A0A413Z635</accession>
<dbReference type="Proteomes" id="UP000283513">
    <property type="component" value="Unassembled WGS sequence"/>
</dbReference>